<evidence type="ECO:0000256" key="2">
    <source>
        <dbReference type="ARBA" id="ARBA00008445"/>
    </source>
</evidence>
<evidence type="ECO:0000256" key="7">
    <source>
        <dbReference type="ARBA" id="ARBA00022927"/>
    </source>
</evidence>
<accession>A0A558HSJ1</accession>
<evidence type="ECO:0000256" key="6">
    <source>
        <dbReference type="ARBA" id="ARBA00022692"/>
    </source>
</evidence>
<keyword evidence="9 11" id="KW-0811">Translocation</keyword>
<dbReference type="PANTHER" id="PTHR34182:SF1">
    <property type="entry name" value="PROTEIN-EXPORT MEMBRANE PROTEIN SECG"/>
    <property type="match status" value="1"/>
</dbReference>
<keyword evidence="7 11" id="KW-0653">Protein transport</keyword>
<dbReference type="Pfam" id="PF03840">
    <property type="entry name" value="SecG"/>
    <property type="match status" value="1"/>
</dbReference>
<keyword evidence="4 11" id="KW-0813">Transport</keyword>
<dbReference type="InterPro" id="IPR004692">
    <property type="entry name" value="SecG"/>
</dbReference>
<dbReference type="OrthoDB" id="9813947at2"/>
<evidence type="ECO:0000256" key="1">
    <source>
        <dbReference type="ARBA" id="ARBA00004651"/>
    </source>
</evidence>
<dbReference type="EMBL" id="VNFH01000003">
    <property type="protein sequence ID" value="TVU72079.1"/>
    <property type="molecule type" value="Genomic_DNA"/>
</dbReference>
<evidence type="ECO:0000256" key="10">
    <source>
        <dbReference type="ARBA" id="ARBA00023136"/>
    </source>
</evidence>
<dbReference type="PRINTS" id="PR01651">
    <property type="entry name" value="SECGEXPORT"/>
</dbReference>
<dbReference type="AlphaFoldDB" id="A0A558HSJ1"/>
<dbReference type="GO" id="GO:0043952">
    <property type="term" value="P:protein transport by the Sec complex"/>
    <property type="evidence" value="ECO:0007669"/>
    <property type="project" value="TreeGrafter"/>
</dbReference>
<evidence type="ECO:0000256" key="4">
    <source>
        <dbReference type="ARBA" id="ARBA00022448"/>
    </source>
</evidence>
<comment type="caution">
    <text evidence="13">The sequence shown here is derived from an EMBL/GenBank/DDBJ whole genome shotgun (WGS) entry which is preliminary data.</text>
</comment>
<evidence type="ECO:0000256" key="8">
    <source>
        <dbReference type="ARBA" id="ARBA00022989"/>
    </source>
</evidence>
<evidence type="ECO:0000256" key="9">
    <source>
        <dbReference type="ARBA" id="ARBA00023010"/>
    </source>
</evidence>
<comment type="function">
    <text evidence="11">Involved in protein export. Participates in an early event of protein translocation.</text>
</comment>
<dbReference type="GO" id="GO:0015450">
    <property type="term" value="F:protein-transporting ATPase activity"/>
    <property type="evidence" value="ECO:0007669"/>
    <property type="project" value="UniProtKB-UniRule"/>
</dbReference>
<comment type="similarity">
    <text evidence="2 11">Belongs to the SecG family.</text>
</comment>
<keyword evidence="14" id="KW-1185">Reference proteome</keyword>
<comment type="caution">
    <text evidence="11">Lacks conserved residue(s) required for the propagation of feature annotation.</text>
</comment>
<dbReference type="PANTHER" id="PTHR34182">
    <property type="entry name" value="PROTEIN-EXPORT MEMBRANE PROTEIN SECG"/>
    <property type="match status" value="1"/>
</dbReference>
<sequence length="128" mass="12939">MQVAVLMVHVVLAVALIVLVLLQQGKGAEAGASFGGGGASQTVFGSSGSGNFLARFTGVLAVCFFATSLTLAWFASGANQPSVEAGIPDATVIEQQKNSLPSLDDADESVENTSPVLEESGDADQPAL</sequence>
<dbReference type="GO" id="GO:0009306">
    <property type="term" value="P:protein secretion"/>
    <property type="evidence" value="ECO:0007669"/>
    <property type="project" value="UniProtKB-UniRule"/>
</dbReference>
<dbReference type="Proteomes" id="UP000319941">
    <property type="component" value="Unassembled WGS sequence"/>
</dbReference>
<evidence type="ECO:0000256" key="5">
    <source>
        <dbReference type="ARBA" id="ARBA00022475"/>
    </source>
</evidence>
<dbReference type="STRING" id="553385.GCA_000591415_02078"/>
<comment type="subcellular location">
    <subcellularLocation>
        <location evidence="1 11">Cell membrane</location>
        <topology evidence="1 11">Multi-pass membrane protein</topology>
    </subcellularLocation>
</comment>
<protein>
    <recommendedName>
        <fullName evidence="3 11">Protein-export membrane protein SecG</fullName>
    </recommendedName>
</protein>
<evidence type="ECO:0000313" key="14">
    <source>
        <dbReference type="Proteomes" id="UP000319941"/>
    </source>
</evidence>
<dbReference type="NCBIfam" id="TIGR00810">
    <property type="entry name" value="secG"/>
    <property type="match status" value="1"/>
</dbReference>
<name>A0A558HSJ1_9GAMM</name>
<proteinExistence type="inferred from homology"/>
<dbReference type="GO" id="GO:0065002">
    <property type="term" value="P:intracellular protein transmembrane transport"/>
    <property type="evidence" value="ECO:0007669"/>
    <property type="project" value="TreeGrafter"/>
</dbReference>
<keyword evidence="6 11" id="KW-0812">Transmembrane</keyword>
<organism evidence="13 14">
    <name type="scientific">Cobetia crustatorum</name>
    <dbReference type="NCBI Taxonomy" id="553385"/>
    <lineage>
        <taxon>Bacteria</taxon>
        <taxon>Pseudomonadati</taxon>
        <taxon>Pseudomonadota</taxon>
        <taxon>Gammaproteobacteria</taxon>
        <taxon>Oceanospirillales</taxon>
        <taxon>Halomonadaceae</taxon>
        <taxon>Cobetia</taxon>
    </lineage>
</organism>
<feature type="transmembrane region" description="Helical" evidence="11">
    <location>
        <begin position="54"/>
        <end position="75"/>
    </location>
</feature>
<dbReference type="GO" id="GO:0005886">
    <property type="term" value="C:plasma membrane"/>
    <property type="evidence" value="ECO:0007669"/>
    <property type="project" value="UniProtKB-SubCell"/>
</dbReference>
<dbReference type="RefSeq" id="WP_024952150.1">
    <property type="nucleotide sequence ID" value="NZ_CAWOWR010000087.1"/>
</dbReference>
<evidence type="ECO:0000256" key="11">
    <source>
        <dbReference type="RuleBase" id="RU365087"/>
    </source>
</evidence>
<reference evidence="13 14" key="1">
    <citation type="submission" date="2019-07" db="EMBL/GenBank/DDBJ databases">
        <title>Diversity of Bacteria from Kongsfjorden, Arctic.</title>
        <authorList>
            <person name="Yu Y."/>
        </authorList>
    </citation>
    <scope>NUCLEOTIDE SEQUENCE [LARGE SCALE GENOMIC DNA]</scope>
    <source>
        <strain evidence="13 14">SM1923</strain>
    </source>
</reference>
<feature type="region of interest" description="Disordered" evidence="12">
    <location>
        <begin position="98"/>
        <end position="128"/>
    </location>
</feature>
<evidence type="ECO:0000313" key="13">
    <source>
        <dbReference type="EMBL" id="TVU72079.1"/>
    </source>
</evidence>
<evidence type="ECO:0000256" key="3">
    <source>
        <dbReference type="ARBA" id="ARBA00017876"/>
    </source>
</evidence>
<keyword evidence="5 11" id="KW-1003">Cell membrane</keyword>
<keyword evidence="10 11" id="KW-0472">Membrane</keyword>
<gene>
    <name evidence="13" type="primary">secG</name>
    <name evidence="13" type="ORF">FQP86_06085</name>
</gene>
<evidence type="ECO:0000256" key="12">
    <source>
        <dbReference type="SAM" id="MobiDB-lite"/>
    </source>
</evidence>
<keyword evidence="8 11" id="KW-1133">Transmembrane helix</keyword>